<sequence>MRLPHSSLPTTFLALPSLIAAVTFDCNSVVVDKKHFDLSSLSGEHVLNWTYASTNLVTQTWTFTLDICRPLKRTKGVSKAEECPGGTNICAIDYHTQKARNETLAENVVPVAGNFEHSGRYLDP</sequence>
<comment type="caution">
    <text evidence="1">The sequence shown here is derived from an EMBL/GenBank/DDBJ whole genome shotgun (WGS) entry which is preliminary data.</text>
</comment>
<protein>
    <submittedName>
        <fullName evidence="1">Uncharacterized protein</fullName>
    </submittedName>
</protein>
<name>A0ACC3DVG7_9PEZI</name>
<gene>
    <name evidence="1" type="ORF">LTS18_000405</name>
</gene>
<organism evidence="1 2">
    <name type="scientific">Coniosporium uncinatum</name>
    <dbReference type="NCBI Taxonomy" id="93489"/>
    <lineage>
        <taxon>Eukaryota</taxon>
        <taxon>Fungi</taxon>
        <taxon>Dikarya</taxon>
        <taxon>Ascomycota</taxon>
        <taxon>Pezizomycotina</taxon>
        <taxon>Dothideomycetes</taxon>
        <taxon>Dothideomycetes incertae sedis</taxon>
        <taxon>Coniosporium</taxon>
    </lineage>
</organism>
<evidence type="ECO:0000313" key="2">
    <source>
        <dbReference type="Proteomes" id="UP001186974"/>
    </source>
</evidence>
<dbReference type="Proteomes" id="UP001186974">
    <property type="component" value="Unassembled WGS sequence"/>
</dbReference>
<evidence type="ECO:0000313" key="1">
    <source>
        <dbReference type="EMBL" id="KAK3080545.1"/>
    </source>
</evidence>
<proteinExistence type="predicted"/>
<keyword evidence="2" id="KW-1185">Reference proteome</keyword>
<accession>A0ACC3DVG7</accession>
<feature type="non-terminal residue" evidence="1">
    <location>
        <position position="124"/>
    </location>
</feature>
<reference evidence="1" key="1">
    <citation type="submission" date="2024-09" db="EMBL/GenBank/DDBJ databases">
        <title>Black Yeasts Isolated from many extreme environments.</title>
        <authorList>
            <person name="Coleine C."/>
            <person name="Stajich J.E."/>
            <person name="Selbmann L."/>
        </authorList>
    </citation>
    <scope>NUCLEOTIDE SEQUENCE</scope>
    <source>
        <strain evidence="1">CCFEE 5737</strain>
    </source>
</reference>
<dbReference type="EMBL" id="JAWDJW010000515">
    <property type="protein sequence ID" value="KAK3080545.1"/>
    <property type="molecule type" value="Genomic_DNA"/>
</dbReference>